<dbReference type="GO" id="GO:0070682">
    <property type="term" value="P:proteasome regulatory particle assembly"/>
    <property type="evidence" value="ECO:0007669"/>
    <property type="project" value="InterPro"/>
</dbReference>
<name>A0A6P8US92_GYMAC</name>
<proteinExistence type="inferred from homology"/>
<evidence type="ECO:0000256" key="1">
    <source>
        <dbReference type="ARBA" id="ARBA00005256"/>
    </source>
</evidence>
<comment type="subunit">
    <text evidence="6">Interacts with PSMC3. Part of a transient complex (modulator) containing PSMD9, PSMC6 and PSMC3 formed during the assembly of the 26S proteasome.</text>
</comment>
<dbReference type="Gene3D" id="6.10.140.1710">
    <property type="match status" value="1"/>
</dbReference>
<keyword evidence="3" id="KW-0143">Chaperone</keyword>
<reference evidence="11" key="1">
    <citation type="submission" date="2025-08" db="UniProtKB">
        <authorList>
            <consortium name="RefSeq"/>
        </authorList>
    </citation>
    <scope>IDENTIFICATION</scope>
</reference>
<dbReference type="PANTHER" id="PTHR12651">
    <property type="entry name" value="26S PROTEASOME NON-ATPASE REGULATORY SUBUNIT 9"/>
    <property type="match status" value="1"/>
</dbReference>
<dbReference type="FunCoup" id="A0A6P8US92">
    <property type="interactions" value="1845"/>
</dbReference>
<gene>
    <name evidence="11" type="primary">psmd9</name>
</gene>
<evidence type="ECO:0000313" key="11">
    <source>
        <dbReference type="RefSeq" id="XP_034068507.1"/>
    </source>
</evidence>
<comment type="similarity">
    <text evidence="1">Belongs to the proteasome subunit p27 family.</text>
</comment>
<comment type="function">
    <text evidence="5">Acts as a chaperone during the assembly of the 26S proteasome, specifically of the base subcomplex of the PA700/19S regulatory complex (RC). During the base subcomplex assembly is part of an intermediate PSMD9:PSMC6:PSMC3 module, also known as modulator trimer complex; PSMD9 is released during the further base assembly process.</text>
</comment>
<accession>A0A6P8US92</accession>
<dbReference type="GO" id="GO:0000502">
    <property type="term" value="C:proteasome complex"/>
    <property type="evidence" value="ECO:0007669"/>
    <property type="project" value="UniProtKB-KW"/>
</dbReference>
<dbReference type="GO" id="GO:0005634">
    <property type="term" value="C:nucleus"/>
    <property type="evidence" value="ECO:0007669"/>
    <property type="project" value="TreeGrafter"/>
</dbReference>
<keyword evidence="10" id="KW-1185">Reference proteome</keyword>
<evidence type="ECO:0000256" key="2">
    <source>
        <dbReference type="ARBA" id="ARBA00014937"/>
    </source>
</evidence>
<dbReference type="InParanoid" id="A0A6P8US92"/>
<evidence type="ECO:0000256" key="3">
    <source>
        <dbReference type="ARBA" id="ARBA00023186"/>
    </source>
</evidence>
<evidence type="ECO:0000259" key="9">
    <source>
        <dbReference type="SMART" id="SM00228"/>
    </source>
</evidence>
<dbReference type="OrthoDB" id="72325at2759"/>
<evidence type="ECO:0000256" key="7">
    <source>
        <dbReference type="SAM" id="Coils"/>
    </source>
</evidence>
<dbReference type="InterPro" id="IPR035269">
    <property type="entry name" value="PSMD9"/>
</dbReference>
<dbReference type="Pfam" id="PF18265">
    <property type="entry name" value="Nas2_N"/>
    <property type="match status" value="1"/>
</dbReference>
<feature type="coiled-coil region" evidence="7">
    <location>
        <begin position="12"/>
        <end position="39"/>
    </location>
</feature>
<protein>
    <recommendedName>
        <fullName evidence="2">26S proteasome non-ATPase regulatory subunit 9</fullName>
    </recommendedName>
    <alternativeName>
        <fullName evidence="4">26S proteasome regulatory subunit p27</fullName>
    </alternativeName>
</protein>
<dbReference type="KEGG" id="gacu:117543942"/>
<dbReference type="GO" id="GO:0005737">
    <property type="term" value="C:cytoplasm"/>
    <property type="evidence" value="ECO:0007669"/>
    <property type="project" value="TreeGrafter"/>
</dbReference>
<feature type="domain" description="PDZ" evidence="9">
    <location>
        <begin position="89"/>
        <end position="185"/>
    </location>
</feature>
<dbReference type="GeneID" id="117543942"/>
<dbReference type="CTD" id="5715"/>
<keyword evidence="11" id="KW-0647">Proteasome</keyword>
<dbReference type="InterPro" id="IPR041489">
    <property type="entry name" value="PDZ_6"/>
</dbReference>
<dbReference type="Proteomes" id="UP000515161">
    <property type="component" value="Unplaced"/>
</dbReference>
<keyword evidence="7" id="KW-0175">Coiled coil</keyword>
<dbReference type="FunFam" id="2.30.42.10:FF:000107">
    <property type="entry name" value="26S proteasome non-ATPase regulatory subunit 9"/>
    <property type="match status" value="1"/>
</dbReference>
<evidence type="ECO:0000256" key="4">
    <source>
        <dbReference type="ARBA" id="ARBA00030007"/>
    </source>
</evidence>
<evidence type="ECO:0000313" key="10">
    <source>
        <dbReference type="Proteomes" id="UP000515161"/>
    </source>
</evidence>
<dbReference type="SMART" id="SM00228">
    <property type="entry name" value="PDZ"/>
    <property type="match status" value="1"/>
</dbReference>
<organism evidence="10 11">
    <name type="scientific">Gymnodraco acuticeps</name>
    <name type="common">Antarctic dragonfish</name>
    <dbReference type="NCBI Taxonomy" id="8218"/>
    <lineage>
        <taxon>Eukaryota</taxon>
        <taxon>Metazoa</taxon>
        <taxon>Chordata</taxon>
        <taxon>Craniata</taxon>
        <taxon>Vertebrata</taxon>
        <taxon>Euteleostomi</taxon>
        <taxon>Actinopterygii</taxon>
        <taxon>Neopterygii</taxon>
        <taxon>Teleostei</taxon>
        <taxon>Neoteleostei</taxon>
        <taxon>Acanthomorphata</taxon>
        <taxon>Eupercaria</taxon>
        <taxon>Perciformes</taxon>
        <taxon>Notothenioidei</taxon>
        <taxon>Bathydraconidae</taxon>
        <taxon>Gymnodraco</taxon>
    </lineage>
</organism>
<evidence type="ECO:0000256" key="8">
    <source>
        <dbReference type="SAM" id="MobiDB-lite"/>
    </source>
</evidence>
<dbReference type="Gene3D" id="2.30.42.10">
    <property type="match status" value="1"/>
</dbReference>
<evidence type="ECO:0000256" key="5">
    <source>
        <dbReference type="ARBA" id="ARBA00054581"/>
    </source>
</evidence>
<dbReference type="Pfam" id="PF17820">
    <property type="entry name" value="PDZ_6"/>
    <property type="match status" value="1"/>
</dbReference>
<dbReference type="SUPFAM" id="SSF50156">
    <property type="entry name" value="PDZ domain-like"/>
    <property type="match status" value="1"/>
</dbReference>
<dbReference type="AlphaFoldDB" id="A0A6P8US92"/>
<evidence type="ECO:0000256" key="6">
    <source>
        <dbReference type="ARBA" id="ARBA00062195"/>
    </source>
</evidence>
<feature type="region of interest" description="Disordered" evidence="8">
    <location>
        <begin position="97"/>
        <end position="117"/>
    </location>
</feature>
<dbReference type="PANTHER" id="PTHR12651:SF1">
    <property type="entry name" value="26S PROTEASOME NON-ATPASE REGULATORY SUBUNIT 9"/>
    <property type="match status" value="1"/>
</dbReference>
<dbReference type="InterPro" id="IPR001478">
    <property type="entry name" value="PDZ"/>
</dbReference>
<sequence>MKMTGENSAGNVEITMDDVKNLMKKKDEIEEQIKAYYDVLEDQGVGVEGSLVDPEGFPRGDVNVYQIRTARHSISCLQNDHKDVMKEIEESLHQLHAREKAKQGGDASGGQEEPMEQQVTLHAPFARVDAVTQGSPACKAGLRVGDEVTEFGSVNTGNFQNLQNIASVVQHSEGKPLRVAVIRDGQRAQVSLTPQRWTGRGLLGCNIVPIIQ</sequence>
<dbReference type="InterPro" id="IPR036034">
    <property type="entry name" value="PDZ_sf"/>
</dbReference>
<dbReference type="InterPro" id="IPR040815">
    <property type="entry name" value="Nas2_N"/>
</dbReference>
<dbReference type="RefSeq" id="XP_034068507.1">
    <property type="nucleotide sequence ID" value="XM_034212616.1"/>
</dbReference>